<dbReference type="Proteomes" id="UP000036403">
    <property type="component" value="Unassembled WGS sequence"/>
</dbReference>
<name>A0A0J7JZX2_LASNI</name>
<dbReference type="EMBL" id="LBMM01019164">
    <property type="protein sequence ID" value="KMQ83607.1"/>
    <property type="molecule type" value="Genomic_DNA"/>
</dbReference>
<evidence type="ECO:0000313" key="1">
    <source>
        <dbReference type="EMBL" id="KMQ83607.1"/>
    </source>
</evidence>
<dbReference type="PaxDb" id="67767-A0A0J7JZX2"/>
<gene>
    <name evidence="1" type="ORF">RF55_19562</name>
</gene>
<protein>
    <submittedName>
        <fullName evidence="1">Pif-2</fullName>
    </submittedName>
</protein>
<accession>A0A0J7JZX2</accession>
<dbReference type="InterPro" id="IPR006725">
    <property type="entry name" value="PIF2"/>
</dbReference>
<dbReference type="AlphaFoldDB" id="A0A0J7JZX2"/>
<dbReference type="OrthoDB" id="6412133at2759"/>
<comment type="caution">
    <text evidence="1">The sequence shown here is derived from an EMBL/GenBank/DDBJ whole genome shotgun (WGS) entry which is preliminary data.</text>
</comment>
<reference evidence="1 2" key="1">
    <citation type="submission" date="2015-04" db="EMBL/GenBank/DDBJ databases">
        <title>Lasius niger genome sequencing.</title>
        <authorList>
            <person name="Konorov E.A."/>
            <person name="Nikitin M.A."/>
            <person name="Kirill M.V."/>
            <person name="Chang P."/>
        </authorList>
    </citation>
    <scope>NUCLEOTIDE SEQUENCE [LARGE SCALE GENOMIC DNA]</scope>
    <source>
        <tissue evidence="1">Whole</tissue>
    </source>
</reference>
<sequence length="229" mass="26266">MSDDDIILYDTKLTPGTYCVPEGFESCHQLSSVLIYSTSGWFCSSRNEAVYHSNQMIACKNPRAADNSENVLVDRLYNRPVKEIVKDFYEKLEDGTMRYRCECNSLDFRGNKMVNVLPFMCSEDYCLEEFKNAPNTYGWNVDRCECGPNPHIDPSDPTSRCVKVANRQVRSVLTGRVDCMTEESFVNLPILCPTNRNALSFTKRISYSDDPLEYLDKHVPHLDQKVIPK</sequence>
<dbReference type="Pfam" id="PF04631">
    <property type="entry name" value="PIF2"/>
    <property type="match status" value="1"/>
</dbReference>
<proteinExistence type="predicted"/>
<evidence type="ECO:0000313" key="2">
    <source>
        <dbReference type="Proteomes" id="UP000036403"/>
    </source>
</evidence>
<keyword evidence="2" id="KW-1185">Reference proteome</keyword>
<organism evidence="1 2">
    <name type="scientific">Lasius niger</name>
    <name type="common">Black garden ant</name>
    <dbReference type="NCBI Taxonomy" id="67767"/>
    <lineage>
        <taxon>Eukaryota</taxon>
        <taxon>Metazoa</taxon>
        <taxon>Ecdysozoa</taxon>
        <taxon>Arthropoda</taxon>
        <taxon>Hexapoda</taxon>
        <taxon>Insecta</taxon>
        <taxon>Pterygota</taxon>
        <taxon>Neoptera</taxon>
        <taxon>Endopterygota</taxon>
        <taxon>Hymenoptera</taxon>
        <taxon>Apocrita</taxon>
        <taxon>Aculeata</taxon>
        <taxon>Formicoidea</taxon>
        <taxon>Formicidae</taxon>
        <taxon>Formicinae</taxon>
        <taxon>Lasius</taxon>
        <taxon>Lasius</taxon>
    </lineage>
</organism>